<protein>
    <submittedName>
        <fullName evidence="1">Uncharacterized protein</fullName>
    </submittedName>
</protein>
<dbReference type="EMBL" id="BARW01039271">
    <property type="protein sequence ID" value="GAJ19181.1"/>
    <property type="molecule type" value="Genomic_DNA"/>
</dbReference>
<reference evidence="1" key="1">
    <citation type="journal article" date="2014" name="Front. Microbiol.">
        <title>High frequency of phylogenetically diverse reductive dehalogenase-homologous genes in deep subseafloor sedimentary metagenomes.</title>
        <authorList>
            <person name="Kawai M."/>
            <person name="Futagami T."/>
            <person name="Toyoda A."/>
            <person name="Takaki Y."/>
            <person name="Nishi S."/>
            <person name="Hori S."/>
            <person name="Arai W."/>
            <person name="Tsubouchi T."/>
            <person name="Morono Y."/>
            <person name="Uchiyama I."/>
            <person name="Ito T."/>
            <person name="Fujiyama A."/>
            <person name="Inagaki F."/>
            <person name="Takami H."/>
        </authorList>
    </citation>
    <scope>NUCLEOTIDE SEQUENCE</scope>
    <source>
        <strain evidence="1">Expedition CK06-06</strain>
    </source>
</reference>
<gene>
    <name evidence="1" type="ORF">S12H4_59886</name>
</gene>
<proteinExistence type="predicted"/>
<feature type="non-terminal residue" evidence="1">
    <location>
        <position position="1"/>
    </location>
</feature>
<evidence type="ECO:0000313" key="1">
    <source>
        <dbReference type="EMBL" id="GAJ19181.1"/>
    </source>
</evidence>
<accession>X1VQU8</accession>
<organism evidence="1">
    <name type="scientific">marine sediment metagenome</name>
    <dbReference type="NCBI Taxonomy" id="412755"/>
    <lineage>
        <taxon>unclassified sequences</taxon>
        <taxon>metagenomes</taxon>
        <taxon>ecological metagenomes</taxon>
    </lineage>
</organism>
<sequence length="29" mass="3085">KGVLSKPTTTNLGSSSTFAIPSRIKFAFK</sequence>
<dbReference type="AlphaFoldDB" id="X1VQU8"/>
<name>X1VQU8_9ZZZZ</name>
<comment type="caution">
    <text evidence="1">The sequence shown here is derived from an EMBL/GenBank/DDBJ whole genome shotgun (WGS) entry which is preliminary data.</text>
</comment>